<organism evidence="5 6">
    <name type="scientific">Collinsella tanakaei</name>
    <dbReference type="NCBI Taxonomy" id="626935"/>
    <lineage>
        <taxon>Bacteria</taxon>
        <taxon>Bacillati</taxon>
        <taxon>Actinomycetota</taxon>
        <taxon>Coriobacteriia</taxon>
        <taxon>Coriobacteriales</taxon>
        <taxon>Coriobacteriaceae</taxon>
        <taxon>Collinsella</taxon>
    </lineage>
</organism>
<dbReference type="Gene3D" id="1.10.10.60">
    <property type="entry name" value="Homeodomain-like"/>
    <property type="match status" value="2"/>
</dbReference>
<dbReference type="Proteomes" id="UP000260943">
    <property type="component" value="Unassembled WGS sequence"/>
</dbReference>
<dbReference type="PANTHER" id="PTHR43280:SF28">
    <property type="entry name" value="HTH-TYPE TRANSCRIPTIONAL ACTIVATOR RHAS"/>
    <property type="match status" value="1"/>
</dbReference>
<dbReference type="GO" id="GO:0003700">
    <property type="term" value="F:DNA-binding transcription factor activity"/>
    <property type="evidence" value="ECO:0007669"/>
    <property type="project" value="InterPro"/>
</dbReference>
<dbReference type="PANTHER" id="PTHR43280">
    <property type="entry name" value="ARAC-FAMILY TRANSCRIPTIONAL REGULATOR"/>
    <property type="match status" value="1"/>
</dbReference>
<protein>
    <submittedName>
        <fullName evidence="5">AraC family transcriptional regulator</fullName>
    </submittedName>
</protein>
<dbReference type="InterPro" id="IPR014710">
    <property type="entry name" value="RmlC-like_jellyroll"/>
</dbReference>
<name>A0A3E4QSM2_9ACTN</name>
<dbReference type="SUPFAM" id="SSF46689">
    <property type="entry name" value="Homeodomain-like"/>
    <property type="match status" value="1"/>
</dbReference>
<gene>
    <name evidence="5" type="ORF">DXC81_06365</name>
</gene>
<evidence type="ECO:0000313" key="6">
    <source>
        <dbReference type="Proteomes" id="UP000260943"/>
    </source>
</evidence>
<keyword evidence="2" id="KW-0238">DNA-binding</keyword>
<dbReference type="Pfam" id="PF12833">
    <property type="entry name" value="HTH_18"/>
    <property type="match status" value="1"/>
</dbReference>
<dbReference type="Gene3D" id="2.60.120.10">
    <property type="entry name" value="Jelly Rolls"/>
    <property type="match status" value="1"/>
</dbReference>
<dbReference type="SUPFAM" id="SSF51215">
    <property type="entry name" value="Regulatory protein AraC"/>
    <property type="match status" value="1"/>
</dbReference>
<reference evidence="5 6" key="1">
    <citation type="submission" date="2018-08" db="EMBL/GenBank/DDBJ databases">
        <title>A genome reference for cultivated species of the human gut microbiota.</title>
        <authorList>
            <person name="Zou Y."/>
            <person name="Xue W."/>
            <person name="Luo G."/>
        </authorList>
    </citation>
    <scope>NUCLEOTIDE SEQUENCE [LARGE SCALE GENOMIC DNA]</scope>
    <source>
        <strain evidence="5 6">TF08-14</strain>
    </source>
</reference>
<feature type="domain" description="HTH araC/xylS-type" evidence="4">
    <location>
        <begin position="231"/>
        <end position="328"/>
    </location>
</feature>
<sequence>MDRAVLDKRMRSITKSERWHLEHPGEPSPIYETTPKVNAGEKEVYYFDWRNTVKRNFIGMIKETRFATVPPHVNSSMELDFVYDGTCELEIDGKRVILQRGDAILIDTEAVRSSPVPKAENDIVIALTFERDFFDSVFLSRLPGGGILTTFLFEAIANRRRSMHYITIEAEHTGNLFELLMLLTNEYMFPNIYTPNMLEHYATLVFIELIRGLYYQSQITGRASRIDDGTARVLDYIEHHYKECTLTSTAEEFGYSPNYLSNMLKTKTGETFSQIKLGQQLSEAAYLLLNTERSIESIAKKVGISNQTFFYKKFSAAYGMTPKKYRETMRG</sequence>
<evidence type="ECO:0000259" key="4">
    <source>
        <dbReference type="PROSITE" id="PS01124"/>
    </source>
</evidence>
<evidence type="ECO:0000256" key="2">
    <source>
        <dbReference type="ARBA" id="ARBA00023125"/>
    </source>
</evidence>
<dbReference type="EMBL" id="QSRJ01000006">
    <property type="protein sequence ID" value="RGL10199.1"/>
    <property type="molecule type" value="Genomic_DNA"/>
</dbReference>
<dbReference type="InterPro" id="IPR009057">
    <property type="entry name" value="Homeodomain-like_sf"/>
</dbReference>
<evidence type="ECO:0000313" key="5">
    <source>
        <dbReference type="EMBL" id="RGL10199.1"/>
    </source>
</evidence>
<accession>A0A3E4QSM2</accession>
<evidence type="ECO:0000256" key="3">
    <source>
        <dbReference type="ARBA" id="ARBA00023163"/>
    </source>
</evidence>
<dbReference type="RefSeq" id="WP_117679677.1">
    <property type="nucleotide sequence ID" value="NZ_CAJJKC010000001.1"/>
</dbReference>
<dbReference type="InterPro" id="IPR037923">
    <property type="entry name" value="HTH-like"/>
</dbReference>
<evidence type="ECO:0000256" key="1">
    <source>
        <dbReference type="ARBA" id="ARBA00023015"/>
    </source>
</evidence>
<dbReference type="GO" id="GO:0043565">
    <property type="term" value="F:sequence-specific DNA binding"/>
    <property type="evidence" value="ECO:0007669"/>
    <property type="project" value="InterPro"/>
</dbReference>
<dbReference type="AlphaFoldDB" id="A0A3E4QSM2"/>
<proteinExistence type="predicted"/>
<dbReference type="PROSITE" id="PS01124">
    <property type="entry name" value="HTH_ARAC_FAMILY_2"/>
    <property type="match status" value="1"/>
</dbReference>
<keyword evidence="1" id="KW-0805">Transcription regulation</keyword>
<dbReference type="SMART" id="SM00342">
    <property type="entry name" value="HTH_ARAC"/>
    <property type="match status" value="1"/>
</dbReference>
<dbReference type="InterPro" id="IPR018060">
    <property type="entry name" value="HTH_AraC"/>
</dbReference>
<comment type="caution">
    <text evidence="5">The sequence shown here is derived from an EMBL/GenBank/DDBJ whole genome shotgun (WGS) entry which is preliminary data.</text>
</comment>
<keyword evidence="3" id="KW-0804">Transcription</keyword>